<dbReference type="SMART" id="SM00513">
    <property type="entry name" value="SAP"/>
    <property type="match status" value="1"/>
</dbReference>
<dbReference type="InterPro" id="IPR043451">
    <property type="entry name" value="Myocardin-like"/>
</dbReference>
<dbReference type="GO" id="GO:0005634">
    <property type="term" value="C:nucleus"/>
    <property type="evidence" value="ECO:0007669"/>
    <property type="project" value="UniProtKB-SubCell"/>
</dbReference>
<dbReference type="PROSITE" id="PS50800">
    <property type="entry name" value="SAP"/>
    <property type="match status" value="1"/>
</dbReference>
<dbReference type="OrthoDB" id="5988109at2759"/>
<feature type="domain" description="SAP" evidence="9">
    <location>
        <begin position="385"/>
        <end position="419"/>
    </location>
</feature>
<gene>
    <name evidence="10" type="primary">MKL2</name>
</gene>
<evidence type="ECO:0000259" key="9">
    <source>
        <dbReference type="PROSITE" id="PS50800"/>
    </source>
</evidence>
<evidence type="ECO:0000256" key="3">
    <source>
        <dbReference type="ARBA" id="ARBA00023015"/>
    </source>
</evidence>
<keyword evidence="3" id="KW-0805">Transcription regulation</keyword>
<dbReference type="Gene3D" id="1.10.720.30">
    <property type="entry name" value="SAP domain"/>
    <property type="match status" value="1"/>
</dbReference>
<evidence type="ECO:0000256" key="1">
    <source>
        <dbReference type="ARBA" id="ARBA00004123"/>
    </source>
</evidence>
<dbReference type="PROSITE" id="PS51073">
    <property type="entry name" value="RPEL"/>
    <property type="match status" value="2"/>
</dbReference>
<comment type="subcellular location">
    <subcellularLocation>
        <location evidence="1">Nucleus</location>
    </subcellularLocation>
</comment>
<evidence type="ECO:0000256" key="5">
    <source>
        <dbReference type="ARBA" id="ARBA00023163"/>
    </source>
</evidence>
<organism evidence="10">
    <name type="scientific">Hydra vulgaris</name>
    <name type="common">Hydra</name>
    <name type="synonym">Hydra attenuata</name>
    <dbReference type="NCBI Taxonomy" id="6087"/>
    <lineage>
        <taxon>Eukaryota</taxon>
        <taxon>Metazoa</taxon>
        <taxon>Cnidaria</taxon>
        <taxon>Hydrozoa</taxon>
        <taxon>Hydroidolina</taxon>
        <taxon>Anthoathecata</taxon>
        <taxon>Aplanulata</taxon>
        <taxon>Hydridae</taxon>
        <taxon>Hydra</taxon>
    </lineage>
</organism>
<protein>
    <submittedName>
        <fullName evidence="10">MKL/myocardin-like protein 2</fullName>
    </submittedName>
</protein>
<keyword evidence="4" id="KW-0175">Coiled coil</keyword>
<evidence type="ECO:0000256" key="2">
    <source>
        <dbReference type="ARBA" id="ARBA00022737"/>
    </source>
</evidence>
<dbReference type="PANTHER" id="PTHR22793:SF12">
    <property type="entry name" value="MYOCARDIN-RELATED TRANSCRIPTION FACTOR, ISOFORM H"/>
    <property type="match status" value="1"/>
</dbReference>
<dbReference type="Pfam" id="PF02755">
    <property type="entry name" value="RPEL"/>
    <property type="match status" value="1"/>
</dbReference>
<dbReference type="InterPro" id="IPR036361">
    <property type="entry name" value="SAP_dom_sf"/>
</dbReference>
<keyword evidence="6" id="KW-0539">Nucleus</keyword>
<evidence type="ECO:0000256" key="7">
    <source>
        <dbReference type="PROSITE-ProRule" id="PRU00401"/>
    </source>
</evidence>
<sequence>MEQKCIFNHKTTNLHSAKEIEEDMTVSTSKRQRTSPSLDNLFSNKEVLARRLKHRPDRVSLIERHIIPAQLTNPGIYDKVTQLERRKTSDFLQKKIRVRPSRNQLVQRHILTDTKADGTLLQSLTKLERQRIADHLSEHLLQRPGPLELIQEKILSVESPIQNALKEVSFENLNRNVAMISELESKINTLKCAPSPNSPLQSPLLHKNFFEAVQVSSTSNLISDLNKKDHQKEQLVKPISNEFPNISNELSNQIQFKDFSTNTLFIPTQISLSQKENDKLIKALATKKFRPQKQRVKKLKFHECRPADMHSLKDNHIDERYQSLLDQQTLYLRLQVMQQNAMLNAIQGNTDNMVNVTEKIESVVEKDTSMNSKPAVLLSLDGKNLEEMRVIELRAHLKQRGLLVSGSKARLIQRLLAYEEGHSSQTDYNRVKDSLLLTSPENSSCLSISNSSVLQVTTYSTAGGKTYQLIYAVPNQSIPEYQISQTSFAPTQQVQHIIQPLVSYAKIDDVKTGIKTIFPKSSEPSLQLPLSGSSTIIYQQPHYVSEKTIVPHYYQSNGVTYMMPQHISVHPSANDLGQLSQSVPTTIKYSNDYIISPTIVNISDSFKVSNVKNDQLRERSFSEPHKPNSYISNLNENKQTIKDSASTPLQDINSQKDQLHTQRDVFLLVILNLAFRWKSENVTDTYAGDKLSVAYCQNFAYNVEYPPTVVSAFFATATNCMRFACHQNGAKSNSEIDDIIDIIGELSRPSSPVNKNTKFTTQIPKKCDPHQRSSSSNKKNNNFTCTQQSNFFSISDILSNSDNFETISYNRLDSHCERKTNHSFSSRNGDFNDNDQLLNNFEPSESFPKQDDLLGNNKQSEQMTDEVYSEYTSRSSFINSPNTSANCSNVAFDSSSPSSSSDEIVMDLDNFQNNSVNSINPESNEQELSWVEMDTELTRPIHFQTTPSKEILIDNPFLDMSCQSHSNETDHPVHLRNEYMFNGIDQSEQFVSLFELESCDY</sequence>
<evidence type="ECO:0000256" key="6">
    <source>
        <dbReference type="ARBA" id="ARBA00023242"/>
    </source>
</evidence>
<reference evidence="10" key="1">
    <citation type="journal article" date="2013" name="Genome Biol. Evol.">
        <title>Punctuated emergences of genetic and phenotypic innovations in eumetazoan, bilaterian, euteleostome, and hominidae ancestors.</title>
        <authorList>
            <person name="Wenger Y."/>
            <person name="Galliot B."/>
        </authorList>
    </citation>
    <scope>NUCLEOTIDE SEQUENCE</scope>
    <source>
        <tissue evidence="10">Whole animals</tissue>
    </source>
</reference>
<dbReference type="InterPro" id="IPR004018">
    <property type="entry name" value="RPEL_repeat"/>
</dbReference>
<dbReference type="EMBL" id="HAAD01000383">
    <property type="protein sequence ID" value="CDG66615.1"/>
    <property type="molecule type" value="mRNA"/>
</dbReference>
<dbReference type="GO" id="GO:0045944">
    <property type="term" value="P:positive regulation of transcription by RNA polymerase II"/>
    <property type="evidence" value="ECO:0007669"/>
    <property type="project" value="TreeGrafter"/>
</dbReference>
<accession>T2M3Y4</accession>
<dbReference type="Pfam" id="PF02037">
    <property type="entry name" value="SAP"/>
    <property type="match status" value="1"/>
</dbReference>
<feature type="compositionally biased region" description="Polar residues" evidence="8">
    <location>
        <begin position="751"/>
        <end position="763"/>
    </location>
</feature>
<proteinExistence type="evidence at transcript level"/>
<feature type="region of interest" description="Disordered" evidence="8">
    <location>
        <begin position="751"/>
        <end position="781"/>
    </location>
</feature>
<dbReference type="Gene3D" id="6.10.150.10">
    <property type="match status" value="1"/>
</dbReference>
<dbReference type="PANTHER" id="PTHR22793">
    <property type="entry name" value="MYOCARDIN-RELATED TRANSCRIPTION FACTOR-RELATED"/>
    <property type="match status" value="1"/>
</dbReference>
<dbReference type="GO" id="GO:0051145">
    <property type="term" value="P:smooth muscle cell differentiation"/>
    <property type="evidence" value="ECO:0007669"/>
    <property type="project" value="TreeGrafter"/>
</dbReference>
<feature type="repeat" description="RPEL" evidence="7">
    <location>
        <begin position="46"/>
        <end position="71"/>
    </location>
</feature>
<evidence type="ECO:0000313" key="10">
    <source>
        <dbReference type="EMBL" id="CDG66615.1"/>
    </source>
</evidence>
<evidence type="ECO:0000256" key="8">
    <source>
        <dbReference type="SAM" id="MobiDB-lite"/>
    </source>
</evidence>
<dbReference type="SMART" id="SM00707">
    <property type="entry name" value="RPEL"/>
    <property type="match status" value="3"/>
</dbReference>
<dbReference type="SUPFAM" id="SSF68906">
    <property type="entry name" value="SAP domain"/>
    <property type="match status" value="1"/>
</dbReference>
<dbReference type="InterPro" id="IPR003034">
    <property type="entry name" value="SAP_dom"/>
</dbReference>
<dbReference type="GO" id="GO:0003713">
    <property type="term" value="F:transcription coactivator activity"/>
    <property type="evidence" value="ECO:0007669"/>
    <property type="project" value="TreeGrafter"/>
</dbReference>
<evidence type="ECO:0000256" key="4">
    <source>
        <dbReference type="ARBA" id="ARBA00023054"/>
    </source>
</evidence>
<feature type="repeat" description="RPEL" evidence="7">
    <location>
        <begin position="90"/>
        <end position="115"/>
    </location>
</feature>
<dbReference type="AlphaFoldDB" id="T2M3Y4"/>
<dbReference type="Gene3D" id="6.10.140.2040">
    <property type="match status" value="1"/>
</dbReference>
<keyword evidence="5" id="KW-0804">Transcription</keyword>
<keyword evidence="2" id="KW-0677">Repeat</keyword>
<name>T2M3Y4_HYDVU</name>